<dbReference type="PANTHER" id="PTHR31048">
    <property type="entry name" value="OS03G0233200 PROTEIN"/>
    <property type="match status" value="1"/>
</dbReference>
<protein>
    <submittedName>
        <fullName evidence="2">Thaumatin family-domain-containing protein</fullName>
    </submittedName>
</protein>
<dbReference type="AlphaFoldDB" id="A0A1Y2EN96"/>
<sequence length="183" mass="19136">MSPSGSEYAIQVVNNCAFDIWQAGWQTNKAGGIVDPRVLGNAMPAGSSITLAIPKSALGLQIWARTGCTGSGSSFTCAVGDCQGYQCSSIIWQKGPILAEFGSGLNTDMYNTDITAYDISAIPGNNVGCKIVPSVSSCQTKYCPLGGCALDQAWREDSDMHLGSPADTVCKNTSNFVVTFCPA</sequence>
<dbReference type="STRING" id="56484.A0A1Y2EN96"/>
<feature type="disulfide bond" evidence="1">
    <location>
        <begin position="82"/>
        <end position="87"/>
    </location>
</feature>
<evidence type="ECO:0000313" key="3">
    <source>
        <dbReference type="EMBL" id="ORY76996.1"/>
    </source>
</evidence>
<dbReference type="EMBL" id="MCFI01000021">
    <property type="protein sequence ID" value="ORY76996.1"/>
    <property type="molecule type" value="Genomic_DNA"/>
</dbReference>
<dbReference type="PRINTS" id="PR00347">
    <property type="entry name" value="THAUMATIN"/>
</dbReference>
<gene>
    <name evidence="3" type="ORF">BCR37DRAFT_156497</name>
    <name evidence="2" type="ORF">BCR37DRAFT_236750</name>
</gene>
<organism evidence="2 4">
    <name type="scientific">Protomyces lactucae-debilis</name>
    <dbReference type="NCBI Taxonomy" id="2754530"/>
    <lineage>
        <taxon>Eukaryota</taxon>
        <taxon>Fungi</taxon>
        <taxon>Dikarya</taxon>
        <taxon>Ascomycota</taxon>
        <taxon>Taphrinomycotina</taxon>
        <taxon>Taphrinomycetes</taxon>
        <taxon>Taphrinales</taxon>
        <taxon>Protomycetaceae</taxon>
        <taxon>Protomyces</taxon>
    </lineage>
</organism>
<dbReference type="PROSITE" id="PS51367">
    <property type="entry name" value="THAUMATIN_2"/>
    <property type="match status" value="1"/>
</dbReference>
<keyword evidence="4" id="KW-1185">Reference proteome</keyword>
<feature type="disulfide bond" evidence="1">
    <location>
        <begin position="68"/>
        <end position="77"/>
    </location>
</feature>
<evidence type="ECO:0000313" key="4">
    <source>
        <dbReference type="Proteomes" id="UP000193685"/>
    </source>
</evidence>
<dbReference type="Gene3D" id="2.60.110.10">
    <property type="entry name" value="Thaumatin"/>
    <property type="match status" value="1"/>
</dbReference>
<dbReference type="OrthoDB" id="3838727at2759"/>
<dbReference type="GeneID" id="63782746"/>
<name>A0A1Y2EN96_PROLT</name>
<keyword evidence="1" id="KW-1015">Disulfide bond</keyword>
<dbReference type="Proteomes" id="UP000193685">
    <property type="component" value="Unassembled WGS sequence"/>
</dbReference>
<evidence type="ECO:0000256" key="1">
    <source>
        <dbReference type="PIRSR" id="PIRSR002703-1"/>
    </source>
</evidence>
<dbReference type="PIRSF" id="PIRSF002703">
    <property type="entry name" value="Thaumatin"/>
    <property type="match status" value="1"/>
</dbReference>
<dbReference type="SUPFAM" id="SSF49870">
    <property type="entry name" value="Osmotin, thaumatin-like protein"/>
    <property type="match status" value="1"/>
</dbReference>
<comment type="caution">
    <text evidence="2">The sequence shown here is derived from an EMBL/GenBank/DDBJ whole genome shotgun (WGS) entry which is preliminary data.</text>
</comment>
<dbReference type="EMBL" id="MCFI01000039">
    <property type="protein sequence ID" value="ORY73050.1"/>
    <property type="molecule type" value="Genomic_DNA"/>
</dbReference>
<dbReference type="InterPro" id="IPR001938">
    <property type="entry name" value="Thaumatin"/>
</dbReference>
<accession>A0A1Y2EN96</accession>
<dbReference type="InterPro" id="IPR037176">
    <property type="entry name" value="Osmotin/thaumatin-like_sf"/>
</dbReference>
<proteinExistence type="predicted"/>
<reference evidence="2 4" key="1">
    <citation type="submission" date="2016-07" db="EMBL/GenBank/DDBJ databases">
        <title>Pervasive Adenine N6-methylation of Active Genes in Fungi.</title>
        <authorList>
            <consortium name="DOE Joint Genome Institute"/>
            <person name="Mondo S.J."/>
            <person name="Dannebaum R.O."/>
            <person name="Kuo R.C."/>
            <person name="Labutti K."/>
            <person name="Haridas S."/>
            <person name="Kuo A."/>
            <person name="Salamov A."/>
            <person name="Ahrendt S.R."/>
            <person name="Lipzen A."/>
            <person name="Sullivan W."/>
            <person name="Andreopoulos W.B."/>
            <person name="Clum A."/>
            <person name="Lindquist E."/>
            <person name="Daum C."/>
            <person name="Ramamoorthy G.K."/>
            <person name="Gryganskyi A."/>
            <person name="Culley D."/>
            <person name="Magnuson J.K."/>
            <person name="James T.Y."/>
            <person name="O'Malley M.A."/>
            <person name="Stajich J.E."/>
            <person name="Spatafora J.W."/>
            <person name="Visel A."/>
            <person name="Grigoriev I.V."/>
        </authorList>
    </citation>
    <scope>NUCLEOTIDE SEQUENCE [LARGE SCALE GENOMIC DNA]</scope>
    <source>
        <strain evidence="2 4">12-1054</strain>
    </source>
</reference>
<dbReference type="SMART" id="SM00205">
    <property type="entry name" value="THN"/>
    <property type="match status" value="1"/>
</dbReference>
<dbReference type="Pfam" id="PF00314">
    <property type="entry name" value="Thaumatin"/>
    <property type="match status" value="1"/>
</dbReference>
<dbReference type="RefSeq" id="XP_040722836.1">
    <property type="nucleotide sequence ID" value="XM_040866147.1"/>
</dbReference>
<evidence type="ECO:0000313" key="2">
    <source>
        <dbReference type="EMBL" id="ORY73050.1"/>
    </source>
</evidence>